<dbReference type="InterPro" id="IPR039421">
    <property type="entry name" value="Type_1_exporter"/>
</dbReference>
<gene>
    <name evidence="12" type="ORF">ENI96_09095</name>
</gene>
<dbReference type="PANTHER" id="PTHR43394:SF1">
    <property type="entry name" value="ATP-BINDING CASSETTE SUB-FAMILY B MEMBER 10, MITOCHONDRIAL"/>
    <property type="match status" value="1"/>
</dbReference>
<evidence type="ECO:0000259" key="11">
    <source>
        <dbReference type="PROSITE" id="PS50929"/>
    </source>
</evidence>
<proteinExistence type="predicted"/>
<dbReference type="PANTHER" id="PTHR43394">
    <property type="entry name" value="ATP-DEPENDENT PERMEASE MDL1, MITOCHONDRIAL"/>
    <property type="match status" value="1"/>
</dbReference>
<keyword evidence="2" id="KW-0813">Transport</keyword>
<evidence type="ECO:0000259" key="10">
    <source>
        <dbReference type="PROSITE" id="PS50893"/>
    </source>
</evidence>
<dbReference type="InterPro" id="IPR036640">
    <property type="entry name" value="ABC1_TM_sf"/>
</dbReference>
<evidence type="ECO:0000256" key="5">
    <source>
        <dbReference type="ARBA" id="ARBA00022741"/>
    </source>
</evidence>
<evidence type="ECO:0000256" key="9">
    <source>
        <dbReference type="SAM" id="Phobius"/>
    </source>
</evidence>
<reference evidence="12" key="1">
    <citation type="journal article" date="2020" name="mSystems">
        <title>Genome- and Community-Level Interaction Insights into Carbon Utilization and Element Cycling Functions of Hydrothermarchaeota in Hydrothermal Sediment.</title>
        <authorList>
            <person name="Zhou Z."/>
            <person name="Liu Y."/>
            <person name="Xu W."/>
            <person name="Pan J."/>
            <person name="Luo Z.H."/>
            <person name="Li M."/>
        </authorList>
    </citation>
    <scope>NUCLEOTIDE SEQUENCE [LARGE SCALE GENOMIC DNA]</scope>
    <source>
        <strain evidence="12">HyVt-443</strain>
    </source>
</reference>
<keyword evidence="5" id="KW-0547">Nucleotide-binding</keyword>
<accession>A0A831RNG3</accession>
<comment type="caution">
    <text evidence="12">The sequence shown here is derived from an EMBL/GenBank/DDBJ whole genome shotgun (WGS) entry which is preliminary data.</text>
</comment>
<dbReference type="InterPro" id="IPR011527">
    <property type="entry name" value="ABC1_TM_dom"/>
</dbReference>
<dbReference type="Pfam" id="PF00664">
    <property type="entry name" value="ABC_membrane"/>
    <property type="match status" value="1"/>
</dbReference>
<dbReference type="Gene3D" id="1.20.1560.10">
    <property type="entry name" value="ABC transporter type 1, transmembrane domain"/>
    <property type="match status" value="1"/>
</dbReference>
<keyword evidence="3" id="KW-1003">Cell membrane</keyword>
<feature type="domain" description="ABC transporter" evidence="10">
    <location>
        <begin position="337"/>
        <end position="555"/>
    </location>
</feature>
<evidence type="ECO:0000256" key="2">
    <source>
        <dbReference type="ARBA" id="ARBA00022448"/>
    </source>
</evidence>
<evidence type="ECO:0000256" key="8">
    <source>
        <dbReference type="ARBA" id="ARBA00023136"/>
    </source>
</evidence>
<dbReference type="GO" id="GO:0005886">
    <property type="term" value="C:plasma membrane"/>
    <property type="evidence" value="ECO:0007669"/>
    <property type="project" value="UniProtKB-SubCell"/>
</dbReference>
<evidence type="ECO:0000256" key="4">
    <source>
        <dbReference type="ARBA" id="ARBA00022692"/>
    </source>
</evidence>
<organism evidence="12">
    <name type="scientific">Sedimenticola thiotaurini</name>
    <dbReference type="NCBI Taxonomy" id="1543721"/>
    <lineage>
        <taxon>Bacteria</taxon>
        <taxon>Pseudomonadati</taxon>
        <taxon>Pseudomonadota</taxon>
        <taxon>Gammaproteobacteria</taxon>
        <taxon>Chromatiales</taxon>
        <taxon>Sedimenticolaceae</taxon>
        <taxon>Sedimenticola</taxon>
    </lineage>
</organism>
<dbReference type="PROSITE" id="PS50893">
    <property type="entry name" value="ABC_TRANSPORTER_2"/>
    <property type="match status" value="1"/>
</dbReference>
<dbReference type="FunFam" id="3.40.50.300:FF:000299">
    <property type="entry name" value="ABC transporter ATP-binding protein/permease"/>
    <property type="match status" value="1"/>
</dbReference>
<protein>
    <submittedName>
        <fullName evidence="12">ABC transporter ATP-binding protein</fullName>
    </submittedName>
</protein>
<dbReference type="PROSITE" id="PS50929">
    <property type="entry name" value="ABC_TM1F"/>
    <property type="match status" value="1"/>
</dbReference>
<dbReference type="EMBL" id="DRKP01000102">
    <property type="protein sequence ID" value="HEB96571.1"/>
    <property type="molecule type" value="Genomic_DNA"/>
</dbReference>
<feature type="transmembrane region" description="Helical" evidence="9">
    <location>
        <begin position="243"/>
        <end position="263"/>
    </location>
</feature>
<keyword evidence="8 9" id="KW-0472">Membrane</keyword>
<name>A0A831RNG3_9GAMM</name>
<dbReference type="InterPro" id="IPR003439">
    <property type="entry name" value="ABC_transporter-like_ATP-bd"/>
</dbReference>
<evidence type="ECO:0000256" key="3">
    <source>
        <dbReference type="ARBA" id="ARBA00022475"/>
    </source>
</evidence>
<dbReference type="AlphaFoldDB" id="A0A831RNG3"/>
<dbReference type="InterPro" id="IPR003593">
    <property type="entry name" value="AAA+_ATPase"/>
</dbReference>
<keyword evidence="4 9" id="KW-0812">Transmembrane</keyword>
<feature type="transmembrane region" description="Helical" evidence="9">
    <location>
        <begin position="59"/>
        <end position="79"/>
    </location>
</feature>
<dbReference type="PROSITE" id="PS00211">
    <property type="entry name" value="ABC_TRANSPORTER_1"/>
    <property type="match status" value="1"/>
</dbReference>
<evidence type="ECO:0000313" key="12">
    <source>
        <dbReference type="EMBL" id="HEB96571.1"/>
    </source>
</evidence>
<feature type="transmembrane region" description="Helical" evidence="9">
    <location>
        <begin position="163"/>
        <end position="180"/>
    </location>
</feature>
<feature type="transmembrane region" description="Helical" evidence="9">
    <location>
        <begin position="137"/>
        <end position="157"/>
    </location>
</feature>
<feature type="domain" description="ABC transmembrane type-1" evidence="11">
    <location>
        <begin position="20"/>
        <end position="304"/>
    </location>
</feature>
<dbReference type="InterPro" id="IPR017871">
    <property type="entry name" value="ABC_transporter-like_CS"/>
</dbReference>
<sequence>MEHRLSTLLGHCVPGRGLLLVIVLLMLGESAASLATPWFAGQFAAAVMDGRPVFGLAPGQIILLWLGLFLGQALLRFFSSYLTTSTGARVLTRLSNRLYDHLQLLPLDVFQQRKRGDLLALLSNDVAILSHFVTGTLTGLVPMLFTLVGALVLMAAIDGRVTLLAALLVPTFFLILKLMGRGIRPVSRELTQRQADMLALAEENIGLLPLIKAFNREGRESQRFRRHSAGVLRLRSRQLRLQAALSPVIQLLASAGILLVLWVSSEQLRNGQLTAPELVSLLLYGLLFARPVSSMANLYGQVQQVRGAGERLLELFAIAPEPDDRAGVALPPVRGDIDFRDVAFAYPGRPPLFDGLDLHLDAGSTVAVTGPNGVGKSTLLHLLMRFVEPARGRIEIDGIDIAGVSLYSLRRQIGLVTQHVLLADATVEENIRFGHPEADAEAVEAAARAAHAHEFILELPQGYRTRIGEQGVRLSGGQRQRIALARALLTDPPILLLDEATAMFDAEGERRFIASCRDTFEGRTVLMITHRPATLALADRIVRLGGGSGEVVTERA</sequence>
<dbReference type="Proteomes" id="UP000886251">
    <property type="component" value="Unassembled WGS sequence"/>
</dbReference>
<dbReference type="SUPFAM" id="SSF90123">
    <property type="entry name" value="ABC transporter transmembrane region"/>
    <property type="match status" value="1"/>
</dbReference>
<dbReference type="GO" id="GO:0016887">
    <property type="term" value="F:ATP hydrolysis activity"/>
    <property type="evidence" value="ECO:0007669"/>
    <property type="project" value="InterPro"/>
</dbReference>
<dbReference type="GO" id="GO:0005524">
    <property type="term" value="F:ATP binding"/>
    <property type="evidence" value="ECO:0007669"/>
    <property type="project" value="UniProtKB-KW"/>
</dbReference>
<dbReference type="SMART" id="SM00382">
    <property type="entry name" value="AAA"/>
    <property type="match status" value="1"/>
</dbReference>
<evidence type="ECO:0000256" key="7">
    <source>
        <dbReference type="ARBA" id="ARBA00022989"/>
    </source>
</evidence>
<dbReference type="SUPFAM" id="SSF52540">
    <property type="entry name" value="P-loop containing nucleoside triphosphate hydrolases"/>
    <property type="match status" value="1"/>
</dbReference>
<dbReference type="Pfam" id="PF00005">
    <property type="entry name" value="ABC_tran"/>
    <property type="match status" value="1"/>
</dbReference>
<keyword evidence="6 12" id="KW-0067">ATP-binding</keyword>
<keyword evidence="7 9" id="KW-1133">Transmembrane helix</keyword>
<evidence type="ECO:0000256" key="1">
    <source>
        <dbReference type="ARBA" id="ARBA00004651"/>
    </source>
</evidence>
<dbReference type="Gene3D" id="3.40.50.300">
    <property type="entry name" value="P-loop containing nucleotide triphosphate hydrolases"/>
    <property type="match status" value="1"/>
</dbReference>
<dbReference type="GO" id="GO:0015421">
    <property type="term" value="F:ABC-type oligopeptide transporter activity"/>
    <property type="evidence" value="ECO:0007669"/>
    <property type="project" value="TreeGrafter"/>
</dbReference>
<comment type="subcellular location">
    <subcellularLocation>
        <location evidence="1">Cell membrane</location>
        <topology evidence="1">Multi-pass membrane protein</topology>
    </subcellularLocation>
</comment>
<evidence type="ECO:0000256" key="6">
    <source>
        <dbReference type="ARBA" id="ARBA00022840"/>
    </source>
</evidence>
<dbReference type="InterPro" id="IPR027417">
    <property type="entry name" value="P-loop_NTPase"/>
</dbReference>